<evidence type="ECO:0000256" key="1">
    <source>
        <dbReference type="ARBA" id="ARBA00000707"/>
    </source>
</evidence>
<keyword evidence="4" id="KW-0833">Ubl conjugation pathway</keyword>
<reference evidence="10" key="1">
    <citation type="submission" date="2016-02" db="EMBL/GenBank/DDBJ databases">
        <title>Comparative genomics of biotechnologically important yeasts.</title>
        <authorList>
            <consortium name="DOE Joint Genome Institute"/>
            <person name="Riley R."/>
            <person name="Haridas S."/>
            <person name="Wolfe K.H."/>
            <person name="Lopes M.R."/>
            <person name="Hittinger C.T."/>
            <person name="Goker M."/>
            <person name="Salamov A."/>
            <person name="Wisecaver J."/>
            <person name="Long T.M."/>
            <person name="Aerts A.L."/>
            <person name="Barry K."/>
            <person name="Choi C."/>
            <person name="Clum A."/>
            <person name="Coughlan A.Y."/>
            <person name="Deshpande S."/>
            <person name="Douglass A.P."/>
            <person name="Hanson S.J."/>
            <person name="Klenk H.-P."/>
            <person name="Labutti K."/>
            <person name="Lapidus A."/>
            <person name="Lindquist E."/>
            <person name="Lipzen A."/>
            <person name="Meier-Kolthoff J.P."/>
            <person name="Ohm R.A."/>
            <person name="Otillar R.P."/>
            <person name="Pangilinan J."/>
            <person name="Peng Y."/>
            <person name="Rokas A."/>
            <person name="Rosa C.A."/>
            <person name="Scheuner C."/>
            <person name="Sibirny A.A."/>
            <person name="Slot J.C."/>
            <person name="Stielow J.B."/>
            <person name="Sun H."/>
            <person name="Kurtzman C.P."/>
            <person name="Blackwell M."/>
            <person name="Jeffries T.W."/>
            <person name="Grigoriev I.V."/>
        </authorList>
    </citation>
    <scope>NUCLEOTIDE SEQUENCE [LARGE SCALE GENOMIC DNA]</scope>
    <source>
        <strain evidence="10">NRRL Y-17796</strain>
    </source>
</reference>
<feature type="domain" description="USP" evidence="8">
    <location>
        <begin position="607"/>
        <end position="1117"/>
    </location>
</feature>
<dbReference type="GO" id="GO:0016579">
    <property type="term" value="P:protein deubiquitination"/>
    <property type="evidence" value="ECO:0007669"/>
    <property type="project" value="InterPro"/>
</dbReference>
<organism evidence="9 10">
    <name type="scientific">Tortispora caseinolytica NRRL Y-17796</name>
    <dbReference type="NCBI Taxonomy" id="767744"/>
    <lineage>
        <taxon>Eukaryota</taxon>
        <taxon>Fungi</taxon>
        <taxon>Dikarya</taxon>
        <taxon>Ascomycota</taxon>
        <taxon>Saccharomycotina</taxon>
        <taxon>Trigonopsidomycetes</taxon>
        <taxon>Trigonopsidales</taxon>
        <taxon>Trigonopsidaceae</taxon>
        <taxon>Tortispora</taxon>
    </lineage>
</organism>
<keyword evidence="6" id="KW-0788">Thiol protease</keyword>
<evidence type="ECO:0000256" key="5">
    <source>
        <dbReference type="ARBA" id="ARBA00022801"/>
    </source>
</evidence>
<keyword evidence="7" id="KW-0175">Coiled coil</keyword>
<dbReference type="PANTHER" id="PTHR43982:SF6">
    <property type="entry name" value="UBIQUITIN CARBOXYL-TERMINAL HYDROLASE 2-RELATED"/>
    <property type="match status" value="1"/>
</dbReference>
<evidence type="ECO:0000256" key="7">
    <source>
        <dbReference type="SAM" id="Coils"/>
    </source>
</evidence>
<dbReference type="EC" id="3.4.19.12" evidence="2"/>
<keyword evidence="10" id="KW-1185">Reference proteome</keyword>
<evidence type="ECO:0000256" key="6">
    <source>
        <dbReference type="ARBA" id="ARBA00022807"/>
    </source>
</evidence>
<dbReference type="SUPFAM" id="SSF54001">
    <property type="entry name" value="Cysteine proteinases"/>
    <property type="match status" value="1"/>
</dbReference>
<dbReference type="Gene3D" id="3.90.70.10">
    <property type="entry name" value="Cysteine proteinases"/>
    <property type="match status" value="1"/>
</dbReference>
<dbReference type="GO" id="GO:0061136">
    <property type="term" value="P:regulation of proteasomal protein catabolic process"/>
    <property type="evidence" value="ECO:0007669"/>
    <property type="project" value="TreeGrafter"/>
</dbReference>
<proteinExistence type="predicted"/>
<dbReference type="Pfam" id="PF13446">
    <property type="entry name" value="RPT"/>
    <property type="match status" value="4"/>
</dbReference>
<dbReference type="PANTHER" id="PTHR43982">
    <property type="entry name" value="UBIQUITIN CARBOXYL-TERMINAL HYDROLASE"/>
    <property type="match status" value="1"/>
</dbReference>
<dbReference type="PROSITE" id="PS00973">
    <property type="entry name" value="USP_2"/>
    <property type="match status" value="1"/>
</dbReference>
<name>A0A1E4TE20_9ASCO</name>
<gene>
    <name evidence="9" type="ORF">CANCADRAFT_99732</name>
</gene>
<evidence type="ECO:0000259" key="8">
    <source>
        <dbReference type="PROSITE" id="PS50235"/>
    </source>
</evidence>
<dbReference type="PROSITE" id="PS00972">
    <property type="entry name" value="USP_1"/>
    <property type="match status" value="1"/>
</dbReference>
<dbReference type="InterPro" id="IPR001394">
    <property type="entry name" value="Peptidase_C19_UCH"/>
</dbReference>
<comment type="catalytic activity">
    <reaction evidence="1">
        <text>Thiol-dependent hydrolysis of ester, thioester, amide, peptide and isopeptide bonds formed by the C-terminal Gly of ubiquitin (a 76-residue protein attached to proteins as an intracellular targeting signal).</text>
        <dbReference type="EC" id="3.4.19.12"/>
    </reaction>
</comment>
<evidence type="ECO:0000313" key="10">
    <source>
        <dbReference type="Proteomes" id="UP000095023"/>
    </source>
</evidence>
<feature type="coiled-coil region" evidence="7">
    <location>
        <begin position="1016"/>
        <end position="1043"/>
    </location>
</feature>
<evidence type="ECO:0000256" key="2">
    <source>
        <dbReference type="ARBA" id="ARBA00012759"/>
    </source>
</evidence>
<accession>A0A1E4TE20</accession>
<evidence type="ECO:0000256" key="4">
    <source>
        <dbReference type="ARBA" id="ARBA00022786"/>
    </source>
</evidence>
<dbReference type="InterPro" id="IPR028889">
    <property type="entry name" value="USP"/>
</dbReference>
<dbReference type="GO" id="GO:0004843">
    <property type="term" value="F:cysteine-type deubiquitinase activity"/>
    <property type="evidence" value="ECO:0007669"/>
    <property type="project" value="UniProtKB-EC"/>
</dbReference>
<keyword evidence="5" id="KW-0378">Hydrolase</keyword>
<sequence length="1127" mass="127473">MPGFSLPALATLVADYGISFPEIPDYQDPAAVQQFAAQHWKKRFLVTYKLYSSPNSYTLRSVCISTRELLYIYVSWDPSIYVPPDDDQSSSQIPPSLTDWFSTPALFNKTDSPPLLAHYVPEHLDIAEDSKANSPLDSATFTAPDVTISFFLYPPRLSDSMLEQFSVESIRSRRESIIQNLSENDDPSKIPSFSPSRCTNNFGKLVLDTLSGSSRPINFENPNVALSFTPSLASLIGFCPDGSGSSSRWVPPRTDSRSAQVLREIATEAAIVGANSLNEDESIESYPSLMIPNDDAYDVLFNDMRIISYPIYSQGRGCPITQKVLYYSLGCVSDFSDSLISAYFDLQCITDAKRRPYYFQCLAEIAQYRTSDDLQMLIVQLRSQGYTTLQEMQGAYNRLNITDDDIPTVDDDYIIQRYKSLLSSGNESDLMNCLKVLASLRESEKLLEFANLSTMSVDVAYNVLEVSQDTTDGEILDKVLSMKETDQADTFATEQIEQALKVIAIERKSPLLLDYYETSILNIEDNDPTSDPYDLLGASKEMNEDNIIMIFQIRLEDSPEELLSLRRMLRLIAIRSQSRLISLYLKLGSLDAASTYLIANCSEKVPAGIRNIGNTCYLNSLLQFYYTVIPLRKLVLEFDSNPDLHEDLNTRKRVGGRIVTSNEILRSQHFITNLAELYKVMSESKGGSVEPKKELVYLTLVDPRNDVQLVDELVSSSSKNLEPASQSTSDINMDSDTDFVEDVQEVVPRKRSARRPSIKFDFQASIDAGQQQDVAECIQNVLFQIEAAIKADSFDDDGEQIDVIKKLFFGKTKQIIDFESNSEVRYKTERFSNLIVDAATGPRSLYDALDAYFDADVVSLDGGLARRYLTIQTLPEFVQIQIQRVQYDRIRGMPFKTTYHLGLFPEIYLDRYLDVEVKSTLHFRENLWAKKRALSELRKRSEILGLKISSSQLSKVQPFHATNPFANYGPSIATDKYPESLKSADILAKTTDWLQYSTTFPDADTDSLTLKLKAAQITLEDEYRNCQESIEKLEKELDEVLNDKEFQKHPYRLHSVFIHRGQATFGHYWIYIYDFENDIFRSYNDETVTTVADIQSAIYDDVAGNTATPYFVVYVRAAAATELCGAF</sequence>
<evidence type="ECO:0000313" key="9">
    <source>
        <dbReference type="EMBL" id="ODV90022.1"/>
    </source>
</evidence>
<dbReference type="Pfam" id="PF00443">
    <property type="entry name" value="UCH"/>
    <property type="match status" value="1"/>
</dbReference>
<protein>
    <recommendedName>
        <fullName evidence="2">ubiquitinyl hydrolase 1</fullName>
        <ecNumber evidence="2">3.4.19.12</ecNumber>
    </recommendedName>
</protein>
<evidence type="ECO:0000256" key="3">
    <source>
        <dbReference type="ARBA" id="ARBA00022670"/>
    </source>
</evidence>
<dbReference type="InterPro" id="IPR025305">
    <property type="entry name" value="UCH_repeat_domain"/>
</dbReference>
<dbReference type="AlphaFoldDB" id="A0A1E4TE20"/>
<dbReference type="CDD" id="cd02666">
    <property type="entry name" value="Peptidase_C19J"/>
    <property type="match status" value="1"/>
</dbReference>
<dbReference type="GO" id="GO:0070628">
    <property type="term" value="F:proteasome binding"/>
    <property type="evidence" value="ECO:0007669"/>
    <property type="project" value="TreeGrafter"/>
</dbReference>
<dbReference type="GO" id="GO:0043161">
    <property type="term" value="P:proteasome-mediated ubiquitin-dependent protein catabolic process"/>
    <property type="evidence" value="ECO:0007669"/>
    <property type="project" value="InterPro"/>
</dbReference>
<dbReference type="OrthoDB" id="2420415at2759"/>
<dbReference type="PROSITE" id="PS50235">
    <property type="entry name" value="USP_3"/>
    <property type="match status" value="1"/>
</dbReference>
<dbReference type="Proteomes" id="UP000095023">
    <property type="component" value="Unassembled WGS sequence"/>
</dbReference>
<dbReference type="InterPro" id="IPR044635">
    <property type="entry name" value="UBP14-like"/>
</dbReference>
<keyword evidence="3" id="KW-0645">Protease</keyword>
<dbReference type="InterPro" id="IPR018200">
    <property type="entry name" value="USP_CS"/>
</dbReference>
<dbReference type="EMBL" id="KV453842">
    <property type="protein sequence ID" value="ODV90022.1"/>
    <property type="molecule type" value="Genomic_DNA"/>
</dbReference>
<dbReference type="InterPro" id="IPR038765">
    <property type="entry name" value="Papain-like_cys_pep_sf"/>
</dbReference>